<gene>
    <name evidence="3" type="ORF">FKR81_10745</name>
</gene>
<feature type="region of interest" description="Disordered" evidence="1">
    <location>
        <begin position="83"/>
        <end position="110"/>
    </location>
</feature>
<keyword evidence="2" id="KW-0812">Transmembrane</keyword>
<protein>
    <recommendedName>
        <fullName evidence="5">Zinc ribbon domain-containing protein</fullName>
    </recommendedName>
</protein>
<name>A0A563EWH5_9PSEU</name>
<dbReference type="AlphaFoldDB" id="A0A563EWH5"/>
<keyword evidence="4" id="KW-1185">Reference proteome</keyword>
<evidence type="ECO:0000256" key="1">
    <source>
        <dbReference type="SAM" id="MobiDB-lite"/>
    </source>
</evidence>
<reference evidence="3 4" key="1">
    <citation type="submission" date="2019-07" db="EMBL/GenBank/DDBJ databases">
        <title>Lentzea xizangensis sp. nov., isolated from Qinghai-Tibetan Plateau Soils.</title>
        <authorList>
            <person name="Huang J."/>
        </authorList>
    </citation>
    <scope>NUCLEOTIDE SEQUENCE [LARGE SCALE GENOMIC DNA]</scope>
    <source>
        <strain evidence="3 4">FXJ1.1311</strain>
    </source>
</reference>
<keyword evidence="2" id="KW-1133">Transmembrane helix</keyword>
<organism evidence="3 4">
    <name type="scientific">Lentzea tibetensis</name>
    <dbReference type="NCBI Taxonomy" id="2591470"/>
    <lineage>
        <taxon>Bacteria</taxon>
        <taxon>Bacillati</taxon>
        <taxon>Actinomycetota</taxon>
        <taxon>Actinomycetes</taxon>
        <taxon>Pseudonocardiales</taxon>
        <taxon>Pseudonocardiaceae</taxon>
        <taxon>Lentzea</taxon>
    </lineage>
</organism>
<dbReference type="RefSeq" id="WP_146350851.1">
    <property type="nucleotide sequence ID" value="NZ_VOBR01000006.1"/>
</dbReference>
<dbReference type="OrthoDB" id="4803588at2"/>
<feature type="compositionally biased region" description="Pro residues" evidence="1">
    <location>
        <begin position="88"/>
        <end position="101"/>
    </location>
</feature>
<proteinExistence type="predicted"/>
<accession>A0A563EWH5</accession>
<feature type="transmembrane region" description="Helical" evidence="2">
    <location>
        <begin position="41"/>
        <end position="61"/>
    </location>
</feature>
<evidence type="ECO:0000313" key="4">
    <source>
        <dbReference type="Proteomes" id="UP000316639"/>
    </source>
</evidence>
<comment type="caution">
    <text evidence="3">The sequence shown here is derived from an EMBL/GenBank/DDBJ whole genome shotgun (WGS) entry which is preliminary data.</text>
</comment>
<keyword evidence="2" id="KW-0472">Membrane</keyword>
<dbReference type="Proteomes" id="UP000316639">
    <property type="component" value="Unassembled WGS sequence"/>
</dbReference>
<evidence type="ECO:0000313" key="3">
    <source>
        <dbReference type="EMBL" id="TWP52055.1"/>
    </source>
</evidence>
<evidence type="ECO:0008006" key="5">
    <source>
        <dbReference type="Google" id="ProtNLM"/>
    </source>
</evidence>
<evidence type="ECO:0000256" key="2">
    <source>
        <dbReference type="SAM" id="Phobius"/>
    </source>
</evidence>
<dbReference type="EMBL" id="VOBR01000006">
    <property type="protein sequence ID" value="TWP52055.1"/>
    <property type="molecule type" value="Genomic_DNA"/>
</dbReference>
<sequence>MDVCGACRVQLGPGATWCANCGAPVAWQPVPERRSGVLRPVLAVGGLVLATMLVVAGVIAVRQGGFTAVGEIRVSSGGVVGRPVPGTALPPSPVAPVPMTPRPTTRPTTAAPALAPEEQARFNLDRQVMADRAAVETLVGQWVPQLSSKRIGLVVRGVTYGHTEVWSDFQQMKARYPGALLLWSGEFSTFDSTNFWVTVMPLRYPTGDAANGWCDQHQIGRDDCFAKKLSHVDGPAGTTKLR</sequence>